<keyword evidence="7" id="KW-1185">Reference proteome</keyword>
<evidence type="ECO:0000313" key="7">
    <source>
        <dbReference type="Proteomes" id="UP000054396"/>
    </source>
</evidence>
<keyword evidence="3" id="KW-0010">Activator</keyword>
<dbReference type="SUPFAM" id="SSF46689">
    <property type="entry name" value="Homeodomain-like"/>
    <property type="match status" value="1"/>
</dbReference>
<dbReference type="Pfam" id="PF02311">
    <property type="entry name" value="AraC_binding"/>
    <property type="match status" value="1"/>
</dbReference>
<evidence type="ECO:0000313" key="6">
    <source>
        <dbReference type="EMBL" id="KUF10769.1"/>
    </source>
</evidence>
<dbReference type="PANTHER" id="PTHR43280:SF2">
    <property type="entry name" value="HTH-TYPE TRANSCRIPTIONAL REGULATOR EXSA"/>
    <property type="match status" value="1"/>
</dbReference>
<dbReference type="Pfam" id="PF12833">
    <property type="entry name" value="HTH_18"/>
    <property type="match status" value="1"/>
</dbReference>
<evidence type="ECO:0000259" key="5">
    <source>
        <dbReference type="PROSITE" id="PS01124"/>
    </source>
</evidence>
<dbReference type="Proteomes" id="UP000054396">
    <property type="component" value="Unassembled WGS sequence"/>
</dbReference>
<evidence type="ECO:0000256" key="1">
    <source>
        <dbReference type="ARBA" id="ARBA00023015"/>
    </source>
</evidence>
<dbReference type="InterPro" id="IPR003313">
    <property type="entry name" value="AraC-bd"/>
</dbReference>
<dbReference type="SUPFAM" id="SSF51215">
    <property type="entry name" value="Regulatory protein AraC"/>
    <property type="match status" value="1"/>
</dbReference>
<dbReference type="STRING" id="1685382.AVJ23_10025"/>
<protein>
    <recommendedName>
        <fullName evidence="5">HTH araC/xylS-type domain-containing protein</fullName>
    </recommendedName>
</protein>
<dbReference type="InterPro" id="IPR037923">
    <property type="entry name" value="HTH-like"/>
</dbReference>
<comment type="caution">
    <text evidence="6">The sequence shown here is derived from an EMBL/GenBank/DDBJ whole genome shotgun (WGS) entry which is preliminary data.</text>
</comment>
<dbReference type="EMBL" id="LPXO01000005">
    <property type="protein sequence ID" value="KUF10769.1"/>
    <property type="molecule type" value="Genomic_DNA"/>
</dbReference>
<dbReference type="GO" id="GO:0003700">
    <property type="term" value="F:DNA-binding transcription factor activity"/>
    <property type="evidence" value="ECO:0007669"/>
    <property type="project" value="InterPro"/>
</dbReference>
<dbReference type="PANTHER" id="PTHR43280">
    <property type="entry name" value="ARAC-FAMILY TRANSCRIPTIONAL REGULATOR"/>
    <property type="match status" value="1"/>
</dbReference>
<dbReference type="Gene3D" id="1.10.10.60">
    <property type="entry name" value="Homeodomain-like"/>
    <property type="match status" value="2"/>
</dbReference>
<accession>A0A0W7WJR2</accession>
<evidence type="ECO:0000256" key="4">
    <source>
        <dbReference type="ARBA" id="ARBA00023163"/>
    </source>
</evidence>
<proteinExistence type="predicted"/>
<dbReference type="Gene3D" id="2.60.120.10">
    <property type="entry name" value="Jelly Rolls"/>
    <property type="match status" value="1"/>
</dbReference>
<gene>
    <name evidence="6" type="ORF">AVJ23_10025</name>
</gene>
<dbReference type="GO" id="GO:0043565">
    <property type="term" value="F:sequence-specific DNA binding"/>
    <property type="evidence" value="ECO:0007669"/>
    <property type="project" value="InterPro"/>
</dbReference>
<evidence type="ECO:0000256" key="3">
    <source>
        <dbReference type="ARBA" id="ARBA00023159"/>
    </source>
</evidence>
<evidence type="ECO:0000256" key="2">
    <source>
        <dbReference type="ARBA" id="ARBA00023125"/>
    </source>
</evidence>
<dbReference type="InterPro" id="IPR014710">
    <property type="entry name" value="RmlC-like_jellyroll"/>
</dbReference>
<keyword evidence="2" id="KW-0238">DNA-binding</keyword>
<dbReference type="OrthoDB" id="252470at2"/>
<sequence length="283" mass="32297">MPPPVFHIADYLQDSEMFHFARKVLPQGTDTPLHSHDFYELLLIETGATTHVINAQEVALAEGDVVFIRPDDTHGFRTAEGTLCRIINIMFRADTADVLLERYRDDLYERFFWASGALPTCIHLVGAQHERAVNTSRSLQTTLQTRLRLEHFLLTMMTFVLDDVARIDPKAPDWLVDACYAVQAPELFRQGGAGFVAAAKRGQEHVSRQARKYLGMTPTQYVNRIRVQHAAMLLRDGSLTLPDIAEACGIENLSYFHRLFRQQYGCTPDAYRRRHQKNPLQRG</sequence>
<dbReference type="SMART" id="SM00342">
    <property type="entry name" value="HTH_ARAC"/>
    <property type="match status" value="1"/>
</dbReference>
<keyword evidence="1" id="KW-0805">Transcription regulation</keyword>
<keyword evidence="4" id="KW-0804">Transcription</keyword>
<name>A0A0W7WJR2_9RHOB</name>
<dbReference type="InterPro" id="IPR018060">
    <property type="entry name" value="HTH_AraC"/>
</dbReference>
<dbReference type="AlphaFoldDB" id="A0A0W7WJR2"/>
<dbReference type="PROSITE" id="PS00041">
    <property type="entry name" value="HTH_ARAC_FAMILY_1"/>
    <property type="match status" value="1"/>
</dbReference>
<dbReference type="RefSeq" id="WP_058862054.1">
    <property type="nucleotide sequence ID" value="NZ_LPXO01000005.1"/>
</dbReference>
<dbReference type="InterPro" id="IPR018062">
    <property type="entry name" value="HTH_AraC-typ_CS"/>
</dbReference>
<reference evidence="6 7" key="1">
    <citation type="submission" date="2015-12" db="EMBL/GenBank/DDBJ databases">
        <authorList>
            <person name="Shamseldin A."/>
            <person name="Moawad H."/>
            <person name="Abd El-Rahim W.M."/>
            <person name="Sadowsky M.J."/>
        </authorList>
    </citation>
    <scope>NUCLEOTIDE SEQUENCE [LARGE SCALE GENOMIC DNA]</scope>
    <source>
        <strain evidence="6 7">SJ5A-1</strain>
    </source>
</reference>
<dbReference type="PRINTS" id="PR00032">
    <property type="entry name" value="HTHARAC"/>
</dbReference>
<dbReference type="PROSITE" id="PS01124">
    <property type="entry name" value="HTH_ARAC_FAMILY_2"/>
    <property type="match status" value="1"/>
</dbReference>
<dbReference type="InterPro" id="IPR020449">
    <property type="entry name" value="Tscrpt_reg_AraC-type_HTH"/>
</dbReference>
<feature type="domain" description="HTH araC/xylS-type" evidence="5">
    <location>
        <begin position="205"/>
        <end position="274"/>
    </location>
</feature>
<organism evidence="6 7">
    <name type="scientific">Pseudoponticoccus marisrubri</name>
    <dbReference type="NCBI Taxonomy" id="1685382"/>
    <lineage>
        <taxon>Bacteria</taxon>
        <taxon>Pseudomonadati</taxon>
        <taxon>Pseudomonadota</taxon>
        <taxon>Alphaproteobacteria</taxon>
        <taxon>Rhodobacterales</taxon>
        <taxon>Roseobacteraceae</taxon>
        <taxon>Pseudoponticoccus</taxon>
    </lineage>
</organism>
<dbReference type="InterPro" id="IPR009057">
    <property type="entry name" value="Homeodomain-like_sf"/>
</dbReference>